<keyword evidence="4" id="KW-1185">Reference proteome</keyword>
<gene>
    <name evidence="3" type="ORF">J4Q44_G00052690</name>
</gene>
<dbReference type="Proteomes" id="UP001356427">
    <property type="component" value="Unassembled WGS sequence"/>
</dbReference>
<dbReference type="AlphaFoldDB" id="A0AAN8RFR0"/>
<name>A0AAN8RFR0_9TELE</name>
<feature type="domain" description="FMR1-interacting protein 1 conserved" evidence="2">
    <location>
        <begin position="77"/>
        <end position="106"/>
    </location>
</feature>
<evidence type="ECO:0000313" key="3">
    <source>
        <dbReference type="EMBL" id="KAK6325927.1"/>
    </source>
</evidence>
<reference evidence="3 4" key="1">
    <citation type="submission" date="2021-04" db="EMBL/GenBank/DDBJ databases">
        <authorList>
            <person name="De Guttry C."/>
            <person name="Zahm M."/>
            <person name="Klopp C."/>
            <person name="Cabau C."/>
            <person name="Louis A."/>
            <person name="Berthelot C."/>
            <person name="Parey E."/>
            <person name="Roest Crollius H."/>
            <person name="Montfort J."/>
            <person name="Robinson-Rechavi M."/>
            <person name="Bucao C."/>
            <person name="Bouchez O."/>
            <person name="Gislard M."/>
            <person name="Lluch J."/>
            <person name="Milhes M."/>
            <person name="Lampietro C."/>
            <person name="Lopez Roques C."/>
            <person name="Donnadieu C."/>
            <person name="Braasch I."/>
            <person name="Desvignes T."/>
            <person name="Postlethwait J."/>
            <person name="Bobe J."/>
            <person name="Wedekind C."/>
            <person name="Guiguen Y."/>
        </authorList>
    </citation>
    <scope>NUCLEOTIDE SEQUENCE [LARGE SCALE GENOMIC DNA]</scope>
    <source>
        <strain evidence="3">Cs_M1</strain>
        <tissue evidence="3">Blood</tissue>
    </source>
</reference>
<evidence type="ECO:0000313" key="4">
    <source>
        <dbReference type="Proteomes" id="UP001356427"/>
    </source>
</evidence>
<proteinExistence type="predicted"/>
<organism evidence="3 4">
    <name type="scientific">Coregonus suidteri</name>
    <dbReference type="NCBI Taxonomy" id="861788"/>
    <lineage>
        <taxon>Eukaryota</taxon>
        <taxon>Metazoa</taxon>
        <taxon>Chordata</taxon>
        <taxon>Craniata</taxon>
        <taxon>Vertebrata</taxon>
        <taxon>Euteleostomi</taxon>
        <taxon>Actinopterygii</taxon>
        <taxon>Neopterygii</taxon>
        <taxon>Teleostei</taxon>
        <taxon>Protacanthopterygii</taxon>
        <taxon>Salmoniformes</taxon>
        <taxon>Salmonidae</taxon>
        <taxon>Coregoninae</taxon>
        <taxon>Coregonus</taxon>
    </lineage>
</organism>
<evidence type="ECO:0000259" key="2">
    <source>
        <dbReference type="Pfam" id="PF10453"/>
    </source>
</evidence>
<comment type="caution">
    <text evidence="3">The sequence shown here is derived from an EMBL/GenBank/DDBJ whole genome shotgun (WGS) entry which is preliminary data.</text>
</comment>
<protein>
    <recommendedName>
        <fullName evidence="2">FMR1-interacting protein 1 conserved domain-containing protein</fullName>
    </recommendedName>
</protein>
<sequence length="507" mass="56017">MWKLVRAAIRAVELQRPGRTLERRPPNPVDPEAHMAGLPSWTWKRKAGLWSSQQTSGKKCSVEDCSFTAHEKLVNIHWKNNNAPGAKRIQLDTEEEISKWREERRRPSGIMKLTHTYVDSSPVCAYSDQLCCPVIQACVLEKSHKSVCYGLCGSVSTQFNQSNKVRRQLHGSPCGVSSGHVDTLQLLICHPAPDYTHTMTLTLTATIALVLPRSRYCPAPCSTRPTVRAGRCTHRCCQGLQELPGDSYRVLMCVQPRGSGQPMCLVEVFDDSLSESCLDELTLESLIPLQLLQNYIHLVEQYHNTKQEAVGVACDIIRVEVDRGLTKEQLLDTFINCGFLVPVGGLENRGSAYLLHCQRGPHHFQEGGFLIGTMSKSRLQGSEFRLQQHFRWVTLRWDSEPLHGLLGRHLCRKMLHKMQGSGSGQAPEGLLERTVCWVSCVAAAERLSVPPGGHARTPALSLLPRGATQLTGHCQVAGPALEHSGGPSRGGSHRLPGDSGYRLANAA</sequence>
<accession>A0AAN8RFR0</accession>
<feature type="region of interest" description="Disordered" evidence="1">
    <location>
        <begin position="479"/>
        <end position="507"/>
    </location>
</feature>
<dbReference type="Pfam" id="PF10453">
    <property type="entry name" value="NUFIP1"/>
    <property type="match status" value="1"/>
</dbReference>
<dbReference type="EMBL" id="JAGTTL010000003">
    <property type="protein sequence ID" value="KAK6325927.1"/>
    <property type="molecule type" value="Genomic_DNA"/>
</dbReference>
<evidence type="ECO:0000256" key="1">
    <source>
        <dbReference type="SAM" id="MobiDB-lite"/>
    </source>
</evidence>
<dbReference type="InterPro" id="IPR019496">
    <property type="entry name" value="NUFIP1_cons_dom"/>
</dbReference>